<proteinExistence type="predicted"/>
<evidence type="ECO:0000256" key="1">
    <source>
        <dbReference type="SAM" id="MobiDB-lite"/>
    </source>
</evidence>
<feature type="region of interest" description="Disordered" evidence="1">
    <location>
        <begin position="1"/>
        <end position="24"/>
    </location>
</feature>
<evidence type="ECO:0000313" key="3">
    <source>
        <dbReference type="Proteomes" id="UP000314294"/>
    </source>
</evidence>
<accession>A0A4Z2FNH8</accession>
<dbReference type="EMBL" id="SRLO01001026">
    <property type="protein sequence ID" value="TNN42591.1"/>
    <property type="molecule type" value="Genomic_DNA"/>
</dbReference>
<comment type="caution">
    <text evidence="2">The sequence shown here is derived from an EMBL/GenBank/DDBJ whole genome shotgun (WGS) entry which is preliminary data.</text>
</comment>
<name>A0A4Z2FNH8_9TELE</name>
<keyword evidence="3" id="KW-1185">Reference proteome</keyword>
<evidence type="ECO:0000313" key="2">
    <source>
        <dbReference type="EMBL" id="TNN42591.1"/>
    </source>
</evidence>
<protein>
    <submittedName>
        <fullName evidence="2">Uncharacterized protein</fullName>
    </submittedName>
</protein>
<dbReference type="AlphaFoldDB" id="A0A4Z2FNH8"/>
<organism evidence="2 3">
    <name type="scientific">Liparis tanakae</name>
    <name type="common">Tanaka's snailfish</name>
    <dbReference type="NCBI Taxonomy" id="230148"/>
    <lineage>
        <taxon>Eukaryota</taxon>
        <taxon>Metazoa</taxon>
        <taxon>Chordata</taxon>
        <taxon>Craniata</taxon>
        <taxon>Vertebrata</taxon>
        <taxon>Euteleostomi</taxon>
        <taxon>Actinopterygii</taxon>
        <taxon>Neopterygii</taxon>
        <taxon>Teleostei</taxon>
        <taxon>Neoteleostei</taxon>
        <taxon>Acanthomorphata</taxon>
        <taxon>Eupercaria</taxon>
        <taxon>Perciformes</taxon>
        <taxon>Cottioidei</taxon>
        <taxon>Cottales</taxon>
        <taxon>Liparidae</taxon>
        <taxon>Liparis</taxon>
    </lineage>
</organism>
<reference evidence="2 3" key="1">
    <citation type="submission" date="2019-03" db="EMBL/GenBank/DDBJ databases">
        <title>First draft genome of Liparis tanakae, snailfish: a comprehensive survey of snailfish specific genes.</title>
        <authorList>
            <person name="Kim W."/>
            <person name="Song I."/>
            <person name="Jeong J.-H."/>
            <person name="Kim D."/>
            <person name="Kim S."/>
            <person name="Ryu S."/>
            <person name="Song J.Y."/>
            <person name="Lee S.K."/>
        </authorList>
    </citation>
    <scope>NUCLEOTIDE SEQUENCE [LARGE SCALE GENOMIC DNA]</scope>
    <source>
        <tissue evidence="2">Muscle</tissue>
    </source>
</reference>
<dbReference type="Proteomes" id="UP000314294">
    <property type="component" value="Unassembled WGS sequence"/>
</dbReference>
<gene>
    <name evidence="2" type="ORF">EYF80_047213</name>
</gene>
<sequence>MRNRRRIGQLRPGQADRSTFEERDIAVDVPPKKKKKEKKSVICFQLCTGTGKLLEHCEIASCNNECDLTTLIFGTAEAADTRVNRARPRYLRLAWRGTSDAKL</sequence>